<dbReference type="SUPFAM" id="SSF46894">
    <property type="entry name" value="C-terminal effector domain of the bipartite response regulators"/>
    <property type="match status" value="1"/>
</dbReference>
<accession>A0ABR9AYM5</accession>
<dbReference type="SUPFAM" id="SSF52540">
    <property type="entry name" value="P-loop containing nucleoside triphosphate hydrolases"/>
    <property type="match status" value="1"/>
</dbReference>
<proteinExistence type="predicted"/>
<feature type="domain" description="HTH luxR-type" evidence="4">
    <location>
        <begin position="827"/>
        <end position="892"/>
    </location>
</feature>
<keyword evidence="6" id="KW-1185">Reference proteome</keyword>
<dbReference type="InterPro" id="IPR041617">
    <property type="entry name" value="TPR_MalT"/>
</dbReference>
<dbReference type="PANTHER" id="PTHR44688">
    <property type="entry name" value="DNA-BINDING TRANSCRIPTIONAL ACTIVATOR DEVR_DOSR"/>
    <property type="match status" value="1"/>
</dbReference>
<reference evidence="5 6" key="1">
    <citation type="submission" date="2020-09" db="EMBL/GenBank/DDBJ databases">
        <title>Paenibacillus sp. CAU 1523 isolated from sand of Haeundae Beach.</title>
        <authorList>
            <person name="Kim W."/>
        </authorList>
    </citation>
    <scope>NUCLEOTIDE SEQUENCE [LARGE SCALE GENOMIC DNA]</scope>
    <source>
        <strain evidence="5 6">CAU 1523</strain>
    </source>
</reference>
<evidence type="ECO:0000256" key="1">
    <source>
        <dbReference type="ARBA" id="ARBA00023015"/>
    </source>
</evidence>
<dbReference type="Pfam" id="PF00196">
    <property type="entry name" value="GerE"/>
    <property type="match status" value="1"/>
</dbReference>
<dbReference type="Proteomes" id="UP000634529">
    <property type="component" value="Unassembled WGS sequence"/>
</dbReference>
<dbReference type="Pfam" id="PF25873">
    <property type="entry name" value="WHD_MalT"/>
    <property type="match status" value="1"/>
</dbReference>
<dbReference type="Gene3D" id="1.25.40.10">
    <property type="entry name" value="Tetratricopeptide repeat domain"/>
    <property type="match status" value="1"/>
</dbReference>
<evidence type="ECO:0000313" key="6">
    <source>
        <dbReference type="Proteomes" id="UP000634529"/>
    </source>
</evidence>
<dbReference type="Gene3D" id="3.40.50.300">
    <property type="entry name" value="P-loop containing nucleotide triphosphate hydrolases"/>
    <property type="match status" value="1"/>
</dbReference>
<dbReference type="InterPro" id="IPR011990">
    <property type="entry name" value="TPR-like_helical_dom_sf"/>
</dbReference>
<gene>
    <name evidence="5" type="ORF">IFO66_13235</name>
</gene>
<dbReference type="Pfam" id="PF17874">
    <property type="entry name" value="TPR_MalT"/>
    <property type="match status" value="1"/>
</dbReference>
<dbReference type="InterPro" id="IPR059106">
    <property type="entry name" value="WHD_MalT"/>
</dbReference>
<dbReference type="SMART" id="SM00421">
    <property type="entry name" value="HTH_LUXR"/>
    <property type="match status" value="1"/>
</dbReference>
<dbReference type="SUPFAM" id="SSF48452">
    <property type="entry name" value="TPR-like"/>
    <property type="match status" value="1"/>
</dbReference>
<dbReference type="PRINTS" id="PR00038">
    <property type="entry name" value="HTHLUXR"/>
</dbReference>
<dbReference type="InterPro" id="IPR027417">
    <property type="entry name" value="P-loop_NTPase"/>
</dbReference>
<evidence type="ECO:0000256" key="2">
    <source>
        <dbReference type="ARBA" id="ARBA00023125"/>
    </source>
</evidence>
<evidence type="ECO:0000256" key="3">
    <source>
        <dbReference type="ARBA" id="ARBA00023163"/>
    </source>
</evidence>
<dbReference type="InterPro" id="IPR019734">
    <property type="entry name" value="TPR_rpt"/>
</dbReference>
<comment type="caution">
    <text evidence="5">The sequence shown here is derived from an EMBL/GenBank/DDBJ whole genome shotgun (WGS) entry which is preliminary data.</text>
</comment>
<dbReference type="PROSITE" id="PS50043">
    <property type="entry name" value="HTH_LUXR_2"/>
    <property type="match status" value="1"/>
</dbReference>
<dbReference type="SMART" id="SM00028">
    <property type="entry name" value="TPR"/>
    <property type="match status" value="4"/>
</dbReference>
<dbReference type="EMBL" id="JACYTN010000009">
    <property type="protein sequence ID" value="MBD8499255.1"/>
    <property type="molecule type" value="Genomic_DNA"/>
</dbReference>
<keyword evidence="2" id="KW-0238">DNA-binding</keyword>
<keyword evidence="3" id="KW-0804">Transcription</keyword>
<protein>
    <submittedName>
        <fullName evidence="5">LuxR family transcriptional regulator</fullName>
    </submittedName>
</protein>
<sequence length="894" mass="100373">MDTSMISTKLYIPQTRSHVVKRSRLIDKLDKSAKHNKLTLISASAGYGKTTLVSDWLACCKWATAWLSLDEGDNDPTRFFQYLFAAWQRMVINDEETAGPLNIVHSPPLPSIDLLLPMLIHKMTATTENCLVVLDDYHVIQSETIHRAVATLLERMPDHVHLIIISREEPLLPLSKLRARGQVTEIRVSDLRFTYSEAAEFLEHTMELHLSPEETALLETRTEGWIVGLQLAALSIKNKDEAAGLILSFTGSQRFVIDYLVEEVLQRQSANVQLFLMRTSILDRLCGSLCEAVIHSGDGEPNGQDDSGQYMLEYLEQSNLFIIPLDNERRWYRYHHLFADFLRQRFCRHLIATTQNKNQSVAELHLRASEWYENHSIEIEAFHHAVAAHDIERAVRLLVGNGMPLLFRGAVAPALTWLDSLSHTQLNEQPVLWVLYASGLLISGRVSEVESKLKAAEHVIQLAGKNEANRDLLGHIASIRATIAVSKHEAETILIESRRALELASLNNIPVRTAATWSLGYAYQLQGDRDSASKCYMDALSSSQKIGHVIITIMSSLGLGMLREWENQLNMAAETYQYVLKLAGDTPLPAACEAHLGLARICYEWNDLQTALQHGQVSVQLAKQLEHTDRAVAGEVLLAKLKLVQGDVGGAAATISRAEYVANQYHFKHQLPNIAEVQVHMWIQQEHVTAAHTWSKKYNLPLSQARVHLAQGDTATALAIVEAAIQKVEGSESKDERLKIIILLAIVLYAHGEQTKALGAIREALTMGEPHGFIRSFIDEGMRMKKLLGEASAHRIMPHYTAKLLAQFVGEDQIHPSIWNERQLDPERVLIEPLTARELEVLYLIAQGLSNDEISNQLYIALPTVKGHNRVIFEKLQVKRRTEAVARARQLGLL</sequence>
<name>A0ABR9AYM5_9BACL</name>
<dbReference type="InterPro" id="IPR036388">
    <property type="entry name" value="WH-like_DNA-bd_sf"/>
</dbReference>
<evidence type="ECO:0000313" key="5">
    <source>
        <dbReference type="EMBL" id="MBD8499255.1"/>
    </source>
</evidence>
<dbReference type="CDD" id="cd06170">
    <property type="entry name" value="LuxR_C_like"/>
    <property type="match status" value="1"/>
</dbReference>
<dbReference type="Gene3D" id="1.10.10.10">
    <property type="entry name" value="Winged helix-like DNA-binding domain superfamily/Winged helix DNA-binding domain"/>
    <property type="match status" value="1"/>
</dbReference>
<dbReference type="InterPro" id="IPR000792">
    <property type="entry name" value="Tscrpt_reg_LuxR_C"/>
</dbReference>
<dbReference type="PANTHER" id="PTHR44688:SF16">
    <property type="entry name" value="DNA-BINDING TRANSCRIPTIONAL ACTIVATOR DEVR_DOSR"/>
    <property type="match status" value="1"/>
</dbReference>
<keyword evidence="1" id="KW-0805">Transcription regulation</keyword>
<dbReference type="InterPro" id="IPR016032">
    <property type="entry name" value="Sig_transdc_resp-reg_C-effctor"/>
</dbReference>
<evidence type="ECO:0000259" key="4">
    <source>
        <dbReference type="PROSITE" id="PS50043"/>
    </source>
</evidence>
<organism evidence="5 6">
    <name type="scientific">Paenibacillus arenosi</name>
    <dbReference type="NCBI Taxonomy" id="2774142"/>
    <lineage>
        <taxon>Bacteria</taxon>
        <taxon>Bacillati</taxon>
        <taxon>Bacillota</taxon>
        <taxon>Bacilli</taxon>
        <taxon>Bacillales</taxon>
        <taxon>Paenibacillaceae</taxon>
        <taxon>Paenibacillus</taxon>
    </lineage>
</organism>